<evidence type="ECO:0000313" key="1">
    <source>
        <dbReference type="EMBL" id="TBU02389.1"/>
    </source>
</evidence>
<dbReference type="VEuPathDB" id="MicrosporidiaDB:CWI37_0492p0010"/>
<proteinExistence type="predicted"/>
<gene>
    <name evidence="1" type="ORF">CWI37_0492p0010</name>
</gene>
<reference evidence="1 2" key="1">
    <citation type="submission" date="2017-12" db="EMBL/GenBank/DDBJ databases">
        <authorList>
            <person name="Pombert J.-F."/>
            <person name="Haag K.L."/>
            <person name="Ebert D."/>
        </authorList>
    </citation>
    <scope>NUCLEOTIDE SEQUENCE [LARGE SCALE GENOMIC DNA]</scope>
    <source>
        <strain evidence="1">FI-OER-3-3</strain>
    </source>
</reference>
<dbReference type="EMBL" id="PITJ01000492">
    <property type="protein sequence ID" value="TBU02389.1"/>
    <property type="molecule type" value="Genomic_DNA"/>
</dbReference>
<name>A0A4Q9L4C5_9MICR</name>
<dbReference type="AlphaFoldDB" id="A0A4Q9L4C5"/>
<accession>A0A4Q9L4C5</accession>
<protein>
    <submittedName>
        <fullName evidence="1">Uncharacterized protein</fullName>
    </submittedName>
</protein>
<dbReference type="Proteomes" id="UP000292362">
    <property type="component" value="Unassembled WGS sequence"/>
</dbReference>
<sequence length="84" mass="9740">MSNSFPSQNTNKKKYRFHIRETPERIERENENGLECLVITSESRLTLEIKESLQTFVDLDTFNVDVPTSKIDRTLGIPITLQNV</sequence>
<organism evidence="1 2">
    <name type="scientific">Hamiltosporidium tvaerminnensis</name>
    <dbReference type="NCBI Taxonomy" id="1176355"/>
    <lineage>
        <taxon>Eukaryota</taxon>
        <taxon>Fungi</taxon>
        <taxon>Fungi incertae sedis</taxon>
        <taxon>Microsporidia</taxon>
        <taxon>Dubosqiidae</taxon>
        <taxon>Hamiltosporidium</taxon>
    </lineage>
</organism>
<comment type="caution">
    <text evidence="1">The sequence shown here is derived from an EMBL/GenBank/DDBJ whole genome shotgun (WGS) entry which is preliminary data.</text>
</comment>
<evidence type="ECO:0000313" key="2">
    <source>
        <dbReference type="Proteomes" id="UP000292362"/>
    </source>
</evidence>